<feature type="transmembrane region" description="Helical" evidence="5">
    <location>
        <begin position="12"/>
        <end position="41"/>
    </location>
</feature>
<feature type="transmembrane region" description="Helical" evidence="5">
    <location>
        <begin position="180"/>
        <end position="203"/>
    </location>
</feature>
<dbReference type="PANTHER" id="PTHR43701:SF2">
    <property type="entry name" value="MEMBRANE TRANSPORTER PROTEIN YJNA-RELATED"/>
    <property type="match status" value="1"/>
</dbReference>
<evidence type="ECO:0000256" key="2">
    <source>
        <dbReference type="ARBA" id="ARBA00022692"/>
    </source>
</evidence>
<evidence type="ECO:0000313" key="7">
    <source>
        <dbReference type="Proteomes" id="UP000322454"/>
    </source>
</evidence>
<gene>
    <name evidence="6" type="ORF">EVJ48_00725</name>
</gene>
<feature type="transmembrane region" description="Helical" evidence="5">
    <location>
        <begin position="53"/>
        <end position="71"/>
    </location>
</feature>
<feature type="transmembrane region" description="Helical" evidence="5">
    <location>
        <begin position="109"/>
        <end position="126"/>
    </location>
</feature>
<keyword evidence="5" id="KW-1003">Cell membrane</keyword>
<dbReference type="InterPro" id="IPR002781">
    <property type="entry name" value="TM_pro_TauE-like"/>
</dbReference>
<protein>
    <recommendedName>
        <fullName evidence="5">Probable membrane transporter protein</fullName>
    </recommendedName>
</protein>
<keyword evidence="2 5" id="KW-0812">Transmembrane</keyword>
<dbReference type="GO" id="GO:0005886">
    <property type="term" value="C:plasma membrane"/>
    <property type="evidence" value="ECO:0007669"/>
    <property type="project" value="UniProtKB-SubCell"/>
</dbReference>
<accession>A0A520XH22</accession>
<reference evidence="6 7" key="1">
    <citation type="submission" date="2019-01" db="EMBL/GenBank/DDBJ databases">
        <title>Insights into ecological role of a new deltaproteobacterial order Candidatus Sinidesulfobacterales (Sva0485) by metagenomics and metatranscriptomics.</title>
        <authorList>
            <person name="Tan S."/>
            <person name="Liu J."/>
            <person name="Fang Y."/>
            <person name="Hedlund B."/>
            <person name="Lian Z.-H."/>
            <person name="Huang L.-Y."/>
            <person name="Li J.-T."/>
            <person name="Huang L.-N."/>
            <person name="Li W.-J."/>
            <person name="Jiang H.-C."/>
            <person name="Dong H.-L."/>
            <person name="Shu W.-S."/>
        </authorList>
    </citation>
    <scope>NUCLEOTIDE SEQUENCE [LARGE SCALE GENOMIC DNA]</scope>
    <source>
        <strain evidence="6">AP4</strain>
    </source>
</reference>
<feature type="transmembrane region" description="Helical" evidence="5">
    <location>
        <begin position="218"/>
        <end position="241"/>
    </location>
</feature>
<evidence type="ECO:0000313" key="6">
    <source>
        <dbReference type="EMBL" id="RZV40479.1"/>
    </source>
</evidence>
<dbReference type="PANTHER" id="PTHR43701">
    <property type="entry name" value="MEMBRANE TRANSPORTER PROTEIN MJ0441-RELATED"/>
    <property type="match status" value="1"/>
</dbReference>
<keyword evidence="3 5" id="KW-1133">Transmembrane helix</keyword>
<proteinExistence type="inferred from homology"/>
<keyword evidence="4 5" id="KW-0472">Membrane</keyword>
<dbReference type="Pfam" id="PF01925">
    <property type="entry name" value="TauE"/>
    <property type="match status" value="1"/>
</dbReference>
<dbReference type="InterPro" id="IPR051598">
    <property type="entry name" value="TSUP/Inactive_protease-like"/>
</dbReference>
<evidence type="ECO:0000256" key="3">
    <source>
        <dbReference type="ARBA" id="ARBA00022989"/>
    </source>
</evidence>
<sequence>MYYSLNLIFIYFTLFITALLVGVVGNTIGIGGGILLVPFFIFYMHLSPLESSGLSLFTIMISTAGGSYVFYKDGALDKHLFIMVLIPALMGIIAGSILSNYIPTNQFKWIFSIIVIGIGIFSLIATKKQAAIKTNYSDKQAEDTLNNSKIKSKSYFSGHIRKKHKETNGTTYDYEIKSPLAINVFSLIAGLVSGFIGIGIGGITGTFLTAVEQIPPRIAFSTIISIMAIISLIGGLIHFYYIKNPFNLAVYIIPLGIGALIGSKAGAYISKNSAAKTLRIYQGTFIIILGILMFAVSVI</sequence>
<dbReference type="Proteomes" id="UP000322454">
    <property type="component" value="Unassembled WGS sequence"/>
</dbReference>
<dbReference type="EMBL" id="SHMQ01000001">
    <property type="protein sequence ID" value="RZV40479.1"/>
    <property type="molecule type" value="Genomic_DNA"/>
</dbReference>
<name>A0A520XH22_9DELT</name>
<comment type="similarity">
    <text evidence="5">Belongs to the 4-toluene sulfonate uptake permease (TSUP) (TC 2.A.102) family.</text>
</comment>
<evidence type="ECO:0000256" key="4">
    <source>
        <dbReference type="ARBA" id="ARBA00023136"/>
    </source>
</evidence>
<feature type="transmembrane region" description="Helical" evidence="5">
    <location>
        <begin position="248"/>
        <end position="268"/>
    </location>
</feature>
<dbReference type="AlphaFoldDB" id="A0A520XH22"/>
<comment type="caution">
    <text evidence="6">The sequence shown here is derived from an EMBL/GenBank/DDBJ whole genome shotgun (WGS) entry which is preliminary data.</text>
</comment>
<feature type="transmembrane region" description="Helical" evidence="5">
    <location>
        <begin position="280"/>
        <end position="298"/>
    </location>
</feature>
<feature type="transmembrane region" description="Helical" evidence="5">
    <location>
        <begin position="80"/>
        <end position="103"/>
    </location>
</feature>
<evidence type="ECO:0000256" key="1">
    <source>
        <dbReference type="ARBA" id="ARBA00004141"/>
    </source>
</evidence>
<organism evidence="6 7">
    <name type="scientific">Candidatus Acidulodesulfobacterium acidiphilum</name>
    <dbReference type="NCBI Taxonomy" id="2597224"/>
    <lineage>
        <taxon>Bacteria</taxon>
        <taxon>Deltaproteobacteria</taxon>
        <taxon>Candidatus Acidulodesulfobacterales</taxon>
        <taxon>Candidatus Acidulodesulfobacterium</taxon>
    </lineage>
</organism>
<comment type="subcellular location">
    <subcellularLocation>
        <location evidence="5">Cell membrane</location>
        <topology evidence="5">Multi-pass membrane protein</topology>
    </subcellularLocation>
    <subcellularLocation>
        <location evidence="1">Membrane</location>
        <topology evidence="1">Multi-pass membrane protein</topology>
    </subcellularLocation>
</comment>
<evidence type="ECO:0000256" key="5">
    <source>
        <dbReference type="RuleBase" id="RU363041"/>
    </source>
</evidence>